<evidence type="ECO:0000256" key="4">
    <source>
        <dbReference type="PROSITE-ProRule" id="PRU00050"/>
    </source>
</evidence>
<organism evidence="6 7">
    <name type="scientific">Povalibacter uvarum</name>
    <dbReference type="NCBI Taxonomy" id="732238"/>
    <lineage>
        <taxon>Bacteria</taxon>
        <taxon>Pseudomonadati</taxon>
        <taxon>Pseudomonadota</taxon>
        <taxon>Gammaproteobacteria</taxon>
        <taxon>Steroidobacterales</taxon>
        <taxon>Steroidobacteraceae</taxon>
        <taxon>Povalibacter</taxon>
    </lineage>
</organism>
<dbReference type="InterPro" id="IPR000673">
    <property type="entry name" value="Sig_transdc_resp-reg_Me-estase"/>
</dbReference>
<dbReference type="InterPro" id="IPR035909">
    <property type="entry name" value="CheB_C"/>
</dbReference>
<dbReference type="EMBL" id="JACHHZ010000005">
    <property type="protein sequence ID" value="MBB6095232.1"/>
    <property type="molecule type" value="Genomic_DNA"/>
</dbReference>
<dbReference type="GO" id="GO:0005737">
    <property type="term" value="C:cytoplasm"/>
    <property type="evidence" value="ECO:0007669"/>
    <property type="project" value="InterPro"/>
</dbReference>
<dbReference type="GO" id="GO:0000156">
    <property type="term" value="F:phosphorelay response regulator activity"/>
    <property type="evidence" value="ECO:0007669"/>
    <property type="project" value="InterPro"/>
</dbReference>
<dbReference type="Pfam" id="PF01339">
    <property type="entry name" value="CheB_methylest"/>
    <property type="match status" value="1"/>
</dbReference>
<dbReference type="Gene3D" id="3.40.50.180">
    <property type="entry name" value="Methylesterase CheB, C-terminal domain"/>
    <property type="match status" value="1"/>
</dbReference>
<dbReference type="GO" id="GO:0006935">
    <property type="term" value="P:chemotaxis"/>
    <property type="evidence" value="ECO:0007669"/>
    <property type="project" value="UniProtKB-UniRule"/>
</dbReference>
<evidence type="ECO:0000256" key="1">
    <source>
        <dbReference type="ARBA" id="ARBA00022801"/>
    </source>
</evidence>
<keyword evidence="1 4" id="KW-0378">Hydrolase</keyword>
<evidence type="ECO:0000256" key="2">
    <source>
        <dbReference type="ARBA" id="ARBA00039140"/>
    </source>
</evidence>
<dbReference type="RefSeq" id="WP_184334628.1">
    <property type="nucleotide sequence ID" value="NZ_JACHHZ010000005.1"/>
</dbReference>
<feature type="active site" evidence="4">
    <location>
        <position position="50"/>
    </location>
</feature>
<keyword evidence="4" id="KW-0145">Chemotaxis</keyword>
<accession>A0A841HTB2</accession>
<evidence type="ECO:0000313" key="7">
    <source>
        <dbReference type="Proteomes" id="UP000588068"/>
    </source>
</evidence>
<dbReference type="CDD" id="cd16433">
    <property type="entry name" value="CheB"/>
    <property type="match status" value="1"/>
</dbReference>
<protein>
    <recommendedName>
        <fullName evidence="2">protein-glutamate methylesterase</fullName>
        <ecNumber evidence="2">3.1.1.61</ecNumber>
    </recommendedName>
</protein>
<dbReference type="PANTHER" id="PTHR42872">
    <property type="entry name" value="PROTEIN-GLUTAMATE METHYLESTERASE/PROTEIN-GLUTAMINE GLUTAMINASE"/>
    <property type="match status" value="1"/>
</dbReference>
<name>A0A841HTB2_9GAMM</name>
<dbReference type="PANTHER" id="PTHR42872:SF6">
    <property type="entry name" value="PROTEIN-GLUTAMATE METHYLESTERASE_PROTEIN-GLUTAMINE GLUTAMINASE"/>
    <property type="match status" value="1"/>
</dbReference>
<dbReference type="AlphaFoldDB" id="A0A841HTB2"/>
<evidence type="ECO:0000313" key="6">
    <source>
        <dbReference type="EMBL" id="MBB6095232.1"/>
    </source>
</evidence>
<dbReference type="GO" id="GO:0008984">
    <property type="term" value="F:protein-glutamate methylesterase activity"/>
    <property type="evidence" value="ECO:0007669"/>
    <property type="project" value="UniProtKB-EC"/>
</dbReference>
<dbReference type="EC" id="3.1.1.61" evidence="2"/>
<proteinExistence type="predicted"/>
<evidence type="ECO:0000259" key="5">
    <source>
        <dbReference type="PROSITE" id="PS50122"/>
    </source>
</evidence>
<gene>
    <name evidence="6" type="ORF">HNQ60_004122</name>
</gene>
<feature type="active site" evidence="4">
    <location>
        <position position="23"/>
    </location>
</feature>
<evidence type="ECO:0000256" key="3">
    <source>
        <dbReference type="ARBA" id="ARBA00048267"/>
    </source>
</evidence>
<dbReference type="SUPFAM" id="SSF52738">
    <property type="entry name" value="Methylesterase CheB, C-terminal domain"/>
    <property type="match status" value="1"/>
</dbReference>
<reference evidence="6 7" key="1">
    <citation type="submission" date="2020-08" db="EMBL/GenBank/DDBJ databases">
        <title>Genomic Encyclopedia of Type Strains, Phase IV (KMG-IV): sequencing the most valuable type-strain genomes for metagenomic binning, comparative biology and taxonomic classification.</title>
        <authorList>
            <person name="Goeker M."/>
        </authorList>
    </citation>
    <scope>NUCLEOTIDE SEQUENCE [LARGE SCALE GENOMIC DNA]</scope>
    <source>
        <strain evidence="6 7">DSM 26723</strain>
    </source>
</reference>
<feature type="active site" evidence="4">
    <location>
        <position position="143"/>
    </location>
</feature>
<dbReference type="Proteomes" id="UP000588068">
    <property type="component" value="Unassembled WGS sequence"/>
</dbReference>
<sequence length="209" mass="21745">MAARSTTASTSDARFDAVVVGGSAGALEVLRQILRTMPATTAVPVVVVLHLPPRPPEGLPELLARDCLLAVQQAEDKEPLQPGVVYLAPPGYHLLIESHRAFALSVDDPVHFSRPSIDVLFQSARDTYGGRLLAMLLSGASADGAAGLHEVAAVGGITIVQSPAASEAAAMPSAALALFKPTYVWTPAEMTKELPSLFAVRSSMLGSPA</sequence>
<comment type="caution">
    <text evidence="6">The sequence shown here is derived from an EMBL/GenBank/DDBJ whole genome shotgun (WGS) entry which is preliminary data.</text>
</comment>
<keyword evidence="7" id="KW-1185">Reference proteome</keyword>
<comment type="catalytic activity">
    <reaction evidence="3">
        <text>[protein]-L-glutamate 5-O-methyl ester + H2O = L-glutamyl-[protein] + methanol + H(+)</text>
        <dbReference type="Rhea" id="RHEA:23236"/>
        <dbReference type="Rhea" id="RHEA-COMP:10208"/>
        <dbReference type="Rhea" id="RHEA-COMP:10311"/>
        <dbReference type="ChEBI" id="CHEBI:15377"/>
        <dbReference type="ChEBI" id="CHEBI:15378"/>
        <dbReference type="ChEBI" id="CHEBI:17790"/>
        <dbReference type="ChEBI" id="CHEBI:29973"/>
        <dbReference type="ChEBI" id="CHEBI:82795"/>
        <dbReference type="EC" id="3.1.1.61"/>
    </reaction>
</comment>
<feature type="domain" description="CheB-type methylesterase" evidence="5">
    <location>
        <begin position="18"/>
        <end position="176"/>
    </location>
</feature>
<dbReference type="PROSITE" id="PS50122">
    <property type="entry name" value="CHEB"/>
    <property type="match status" value="1"/>
</dbReference>